<reference evidence="1 2" key="1">
    <citation type="journal article" date="2020" name="Nature">
        <title>Bacterial chemolithoautotrophy via manganese oxidation.</title>
        <authorList>
            <person name="Yu H."/>
            <person name="Leadbetter J.R."/>
        </authorList>
    </citation>
    <scope>NUCLEOTIDE SEQUENCE [LARGE SCALE GENOMIC DNA]</scope>
    <source>
        <strain evidence="1 2">Mn-1</strain>
    </source>
</reference>
<dbReference type="AlphaFoldDB" id="A0A7X6DUE5"/>
<sequence length="111" mass="12978">MKDVVGILKGREGTERVEILLSRGEENEGKFYLRFLSWGEGIGWYPQKTIRLDSRQLHTLRIVLKRAEKLLEPKRIAKKQTRGKVLPFPLVRFERERHREGESATTPPVLI</sequence>
<gene>
    <name evidence="1" type="ORF">MNODULE_22470</name>
</gene>
<organism evidence="1 2">
    <name type="scientific">Candidatus Manganitrophus noduliformans</name>
    <dbReference type="NCBI Taxonomy" id="2606439"/>
    <lineage>
        <taxon>Bacteria</taxon>
        <taxon>Pseudomonadati</taxon>
        <taxon>Nitrospirota</taxon>
        <taxon>Nitrospiria</taxon>
        <taxon>Candidatus Troglogloeales</taxon>
        <taxon>Candidatus Manganitrophaceae</taxon>
        <taxon>Candidatus Manganitrophus</taxon>
    </lineage>
</organism>
<comment type="caution">
    <text evidence="1">The sequence shown here is derived from an EMBL/GenBank/DDBJ whole genome shotgun (WGS) entry which is preliminary data.</text>
</comment>
<dbReference type="EMBL" id="VTOW01000008">
    <property type="protein sequence ID" value="NKE73529.1"/>
    <property type="molecule type" value="Genomic_DNA"/>
</dbReference>
<keyword evidence="2" id="KW-1185">Reference proteome</keyword>
<proteinExistence type="predicted"/>
<protein>
    <submittedName>
        <fullName evidence="1">Uncharacterized protein</fullName>
    </submittedName>
</protein>
<dbReference type="RefSeq" id="WP_168063490.1">
    <property type="nucleotide sequence ID" value="NZ_VTOW01000008.1"/>
</dbReference>
<name>A0A7X6DUE5_9BACT</name>
<dbReference type="Proteomes" id="UP000534783">
    <property type="component" value="Unassembled WGS sequence"/>
</dbReference>
<accession>A0A7X6DUE5</accession>
<evidence type="ECO:0000313" key="2">
    <source>
        <dbReference type="Proteomes" id="UP000534783"/>
    </source>
</evidence>
<evidence type="ECO:0000313" key="1">
    <source>
        <dbReference type="EMBL" id="NKE73529.1"/>
    </source>
</evidence>